<dbReference type="Proteomes" id="UP000005536">
    <property type="component" value="Unassembled WGS sequence"/>
</dbReference>
<evidence type="ECO:0000313" key="2">
    <source>
        <dbReference type="Proteomes" id="UP000005536"/>
    </source>
</evidence>
<evidence type="ECO:0000313" key="1">
    <source>
        <dbReference type="EMBL" id="EFE49214.1"/>
    </source>
</evidence>
<feature type="non-terminal residue" evidence="1">
    <location>
        <position position="1"/>
    </location>
</feature>
<dbReference type="AlphaFoldDB" id="D4DSH2"/>
<reference evidence="1 2" key="1">
    <citation type="submission" date="2010-02" db="EMBL/GenBank/DDBJ databases">
        <authorList>
            <person name="Weinstock G."/>
            <person name="Sodergren E."/>
            <person name="Clifton S."/>
            <person name="Fulton L."/>
            <person name="Fulton B."/>
            <person name="Courtney L."/>
            <person name="Fronick C."/>
            <person name="Harrison M."/>
            <person name="Strong C."/>
            <person name="Farmer C."/>
            <person name="Delahaunty K."/>
            <person name="Markovic C."/>
            <person name="Hall O."/>
            <person name="Minx P."/>
            <person name="Tomlinson C."/>
            <person name="Mitreva M."/>
            <person name="Nelson J."/>
            <person name="Hou S."/>
            <person name="Wollam A."/>
            <person name="Pepin K.H."/>
            <person name="Johnson M."/>
            <person name="Bhonagiri V."/>
            <person name="Zhang X."/>
            <person name="Suruliraj S."/>
            <person name="Warren W."/>
            <person name="Chinwalla A."/>
            <person name="Mardis E.R."/>
            <person name="Wilson R.K."/>
        </authorList>
    </citation>
    <scope>NUCLEOTIDE SEQUENCE [LARGE SCALE GENOMIC DNA]</scope>
    <source>
        <strain evidence="1 2">ATCC 29315</strain>
    </source>
</reference>
<name>D4DSH2_NEIEG</name>
<organism evidence="1 2">
    <name type="scientific">Neisseria elongata subsp. glycolytica ATCC 29315</name>
    <dbReference type="NCBI Taxonomy" id="546263"/>
    <lineage>
        <taxon>Bacteria</taxon>
        <taxon>Pseudomonadati</taxon>
        <taxon>Pseudomonadota</taxon>
        <taxon>Betaproteobacteria</taxon>
        <taxon>Neisseriales</taxon>
        <taxon>Neisseriaceae</taxon>
        <taxon>Neisseria</taxon>
    </lineage>
</organism>
<comment type="caution">
    <text evidence="1">The sequence shown here is derived from an EMBL/GenBank/DDBJ whole genome shotgun (WGS) entry which is preliminary data.</text>
</comment>
<accession>D4DSH2</accession>
<protein>
    <submittedName>
        <fullName evidence="1">Uncharacterized protein</fullName>
    </submittedName>
</protein>
<dbReference type="EMBL" id="ADBF01000219">
    <property type="protein sequence ID" value="EFE49214.1"/>
    <property type="molecule type" value="Genomic_DNA"/>
</dbReference>
<sequence>IYERVGGVELVVLMHKLVNLRMGKELEKYLEEFEGLVGEMEKERTCGGGSRESHVSSLWYSRGLGIFEVSSFLKYEYKD</sequence>
<gene>
    <name evidence="1" type="ORF">NEIELOOT_02017</name>
</gene>
<proteinExistence type="predicted"/>